<feature type="transmembrane region" description="Helical" evidence="1">
    <location>
        <begin position="162"/>
        <end position="182"/>
    </location>
</feature>
<protein>
    <submittedName>
        <fullName evidence="2">Metal-dependent hydrolase</fullName>
    </submittedName>
</protein>
<keyword evidence="1" id="KW-0472">Membrane</keyword>
<feature type="transmembrane region" description="Helical" evidence="1">
    <location>
        <begin position="58"/>
        <end position="77"/>
    </location>
</feature>
<evidence type="ECO:0000313" key="2">
    <source>
        <dbReference type="EMBL" id="MZR23404.1"/>
    </source>
</evidence>
<keyword evidence="2" id="KW-0378">Hydrolase</keyword>
<dbReference type="GO" id="GO:0016787">
    <property type="term" value="F:hydrolase activity"/>
    <property type="evidence" value="ECO:0007669"/>
    <property type="project" value="UniProtKB-KW"/>
</dbReference>
<dbReference type="RefSeq" id="WP_161339878.1">
    <property type="nucleotide sequence ID" value="NZ_JBHSDG010000003.1"/>
</dbReference>
<evidence type="ECO:0000313" key="3">
    <source>
        <dbReference type="Proteomes" id="UP000445696"/>
    </source>
</evidence>
<dbReference type="EMBL" id="WTVA01000015">
    <property type="protein sequence ID" value="MZR23404.1"/>
    <property type="molecule type" value="Genomic_DNA"/>
</dbReference>
<dbReference type="PANTHER" id="PTHR40031">
    <property type="entry name" value="HYPOTHETICAL MEMBRANE SPANNING PROTEIN"/>
    <property type="match status" value="1"/>
</dbReference>
<dbReference type="OrthoDB" id="110250at2"/>
<keyword evidence="3" id="KW-1185">Reference proteome</keyword>
<comment type="caution">
    <text evidence="2">The sequence shown here is derived from an EMBL/GenBank/DDBJ whole genome shotgun (WGS) entry which is preliminary data.</text>
</comment>
<gene>
    <name evidence="2" type="ORF">GQF03_13785</name>
</gene>
<dbReference type="AlphaFoldDB" id="A0A845MKB5"/>
<dbReference type="InterPro" id="IPR007404">
    <property type="entry name" value="YdjM-like"/>
</dbReference>
<proteinExistence type="predicted"/>
<feature type="transmembrane region" description="Helical" evidence="1">
    <location>
        <begin position="89"/>
        <end position="104"/>
    </location>
</feature>
<reference evidence="2 3" key="1">
    <citation type="journal article" date="2014" name="Int. J. Syst. Evol. Microbiol.">
        <title>Sneathiella chungangensis sp. nov., isolated from a marine sand, and emended description of the genus Sneathiella.</title>
        <authorList>
            <person name="Siamphan C."/>
            <person name="Kim H."/>
            <person name="Lee J.S."/>
            <person name="Kim W."/>
        </authorList>
    </citation>
    <scope>NUCLEOTIDE SEQUENCE [LARGE SCALE GENOMIC DNA]</scope>
    <source>
        <strain evidence="2 3">KCTC 32476</strain>
    </source>
</reference>
<dbReference type="Pfam" id="PF04307">
    <property type="entry name" value="YdjM"/>
    <property type="match status" value="1"/>
</dbReference>
<name>A0A845MKB5_9PROT</name>
<sequence length="334" mass="36309">MDSVTQFLLGASISGAILGPRIGAKSLLIGGLVATLPDLDSFIPLDNDIDNMTYHRGFSHSVIVQTIVAPVIALAIGKLVPSTWSHRKLLFLTVWLALITHSLLDSLTTYGTQIFWPLEVGPPVALPAVFIIDPVYTLILFSGIATVFFARKRPGGGFRVNRIMLALSCAYLAAGLVGNTVISSRASADPAFRDMRLHVQPTAFNLLIWQVTGVSDDRLATGLMSLTNSCGVRQLVTAERRKAPRGLNEIPPSVKRLEWFTNGFFSYGEKDGAQTITDLRIGFYPSYAFSFKIAEDSSGRAIPIAPERIRISYEQRAGDLFEKMADTLEGCGGS</sequence>
<feature type="transmembrane region" description="Helical" evidence="1">
    <location>
        <begin position="124"/>
        <end position="150"/>
    </location>
</feature>
<dbReference type="InterPro" id="IPR053170">
    <property type="entry name" value="Transcription_regulator"/>
</dbReference>
<dbReference type="Proteomes" id="UP000445696">
    <property type="component" value="Unassembled WGS sequence"/>
</dbReference>
<accession>A0A845MKB5</accession>
<dbReference type="PANTHER" id="PTHR40031:SF1">
    <property type="entry name" value="MEMBRANE-BOUND METAL-DEPENDENT HYDROLASE"/>
    <property type="match status" value="1"/>
</dbReference>
<keyword evidence="1" id="KW-1133">Transmembrane helix</keyword>
<keyword evidence="1" id="KW-0812">Transmembrane</keyword>
<evidence type="ECO:0000256" key="1">
    <source>
        <dbReference type="SAM" id="Phobius"/>
    </source>
</evidence>
<organism evidence="2 3">
    <name type="scientific">Sneathiella chungangensis</name>
    <dbReference type="NCBI Taxonomy" id="1418234"/>
    <lineage>
        <taxon>Bacteria</taxon>
        <taxon>Pseudomonadati</taxon>
        <taxon>Pseudomonadota</taxon>
        <taxon>Alphaproteobacteria</taxon>
        <taxon>Sneathiellales</taxon>
        <taxon>Sneathiellaceae</taxon>
        <taxon>Sneathiella</taxon>
    </lineage>
</organism>